<keyword evidence="2 5" id="KW-0812">Transmembrane</keyword>
<dbReference type="Pfam" id="PF04932">
    <property type="entry name" value="Wzy_C"/>
    <property type="match status" value="1"/>
</dbReference>
<evidence type="ECO:0000256" key="5">
    <source>
        <dbReference type="SAM" id="Phobius"/>
    </source>
</evidence>
<keyword evidence="8" id="KW-1185">Reference proteome</keyword>
<evidence type="ECO:0000313" key="7">
    <source>
        <dbReference type="EMBL" id="AEK63619.1"/>
    </source>
</evidence>
<feature type="transmembrane region" description="Helical" evidence="5">
    <location>
        <begin position="441"/>
        <end position="463"/>
    </location>
</feature>
<evidence type="ECO:0000256" key="2">
    <source>
        <dbReference type="ARBA" id="ARBA00022692"/>
    </source>
</evidence>
<feature type="transmembrane region" description="Helical" evidence="5">
    <location>
        <begin position="20"/>
        <end position="38"/>
    </location>
</feature>
<evidence type="ECO:0000259" key="6">
    <source>
        <dbReference type="Pfam" id="PF04932"/>
    </source>
</evidence>
<feature type="transmembrane region" description="Helical" evidence="5">
    <location>
        <begin position="211"/>
        <end position="244"/>
    </location>
</feature>
<protein>
    <submittedName>
        <fullName evidence="7">Pilin glycosylation enzyme</fullName>
    </submittedName>
</protein>
<comment type="subcellular location">
    <subcellularLocation>
        <location evidence="1">Membrane</location>
        <topology evidence="1">Multi-pass membrane protein</topology>
    </subcellularLocation>
</comment>
<reference evidence="7 8" key="3">
    <citation type="journal article" date="2008" name="FEMS Microbiol. Ecol.">
        <title>Identification and characterization of genes underlying chitinolysis in Collimonas fungivorans Ter331.</title>
        <authorList>
            <person name="Fritsche K."/>
            <person name="de Boer W."/>
            <person name="Gerards S."/>
            <person name="van den Berg M."/>
            <person name="van Veen J.A."/>
            <person name="Leveau J.H."/>
        </authorList>
    </citation>
    <scope>NUCLEOTIDE SEQUENCE [LARGE SCALE GENOMIC DNA]</scope>
    <source>
        <strain evidence="7 8">Ter331</strain>
    </source>
</reference>
<sequence>MTGIQATQVAPAAGSPRPSVSILAVLVAAVGPLWPFALANGAGYHDNQRILEILCLVLSGLFGAAVLILYRRERIRRLWNTRMMFLLALFFGFGLVSSIVAYSPRHALFEWANFLSLAVMSLLIASEIRTKGDALLDKILLLCGLGCALYIFLEIITYIAVINTGGQPKLEVLVLGFDNYRFLNHVQTATLPLLGLLAIRSNDAKRRIFSWAVISIWWALLFVTAGRGTFIGMLAGVIVTAIFLRKEAVRWCKVMLYSALLGLGVYLLLYVLIPVTLGLQPFGLLFSLVDRSMENPGSGRWSLWVRAWEIIAAHPWLGAGPLHFAHFGRTVQNGAHPHNWILQIACEWGIPAFLCLAAALALAFKKLLATRRYPALADGRNQLILAAWLTGGVAILVDGLVSGLFVMPSSQLWIALYIGCAWGWICSVGPAQAEATMRLSVAMRAGGAIGVLVLIWLLGNGLWPEIRNLSLYEEQSLQKELYPGPVLRPRIWLGGYF</sequence>
<evidence type="ECO:0000313" key="8">
    <source>
        <dbReference type="Proteomes" id="UP000008392"/>
    </source>
</evidence>
<dbReference type="RefSeq" id="WP_014007771.1">
    <property type="nucleotide sequence ID" value="NC_015856.1"/>
</dbReference>
<feature type="transmembrane region" description="Helical" evidence="5">
    <location>
        <begin position="108"/>
        <end position="128"/>
    </location>
</feature>
<dbReference type="Proteomes" id="UP000008392">
    <property type="component" value="Chromosome"/>
</dbReference>
<dbReference type="InterPro" id="IPR051533">
    <property type="entry name" value="WaaL-like"/>
</dbReference>
<keyword evidence="3 5" id="KW-1133">Transmembrane helix</keyword>
<reference evidence="8" key="6">
    <citation type="submission" date="2011-05" db="EMBL/GenBank/DDBJ databases">
        <title>Complete sequence of Collimonas fungivorans Ter331.</title>
        <authorList>
            <person name="Leveau J.H."/>
        </authorList>
    </citation>
    <scope>NUCLEOTIDE SEQUENCE [LARGE SCALE GENOMIC DNA]</scope>
    <source>
        <strain evidence="8">Ter331</strain>
    </source>
</reference>
<keyword evidence="4 5" id="KW-0472">Membrane</keyword>
<dbReference type="HOGENOM" id="CLU_042660_0_0_4"/>
<evidence type="ECO:0000256" key="3">
    <source>
        <dbReference type="ARBA" id="ARBA00022989"/>
    </source>
</evidence>
<feature type="transmembrane region" description="Helical" evidence="5">
    <location>
        <begin position="385"/>
        <end position="406"/>
    </location>
</feature>
<dbReference type="EMBL" id="CP002745">
    <property type="protein sequence ID" value="AEK63619.1"/>
    <property type="molecule type" value="Genomic_DNA"/>
</dbReference>
<reference evidence="7 8" key="5">
    <citation type="journal article" date="2011" name="ISME J.">
        <title>Dual transcriptional profiling of a bacterial/fungal confrontation: Collimonas fungivorans versus Aspergillus niger.</title>
        <authorList>
            <person name="Mela F."/>
            <person name="Fritsche K."/>
            <person name="de Boer W."/>
            <person name="van Veen J.A."/>
            <person name="de Graaff L.H."/>
            <person name="van den Berg M."/>
            <person name="Leveau J.H."/>
        </authorList>
    </citation>
    <scope>NUCLEOTIDE SEQUENCE [LARGE SCALE GENOMIC DNA]</scope>
    <source>
        <strain evidence="7 8">Ter331</strain>
    </source>
</reference>
<feature type="transmembrane region" description="Helical" evidence="5">
    <location>
        <begin position="140"/>
        <end position="162"/>
    </location>
</feature>
<dbReference type="GO" id="GO:0016020">
    <property type="term" value="C:membrane"/>
    <property type="evidence" value="ECO:0007669"/>
    <property type="project" value="UniProtKB-SubCell"/>
</dbReference>
<accession>G0AFW9</accession>
<evidence type="ECO:0000256" key="4">
    <source>
        <dbReference type="ARBA" id="ARBA00023136"/>
    </source>
</evidence>
<dbReference type="AlphaFoldDB" id="G0AFW9"/>
<feature type="transmembrane region" description="Helical" evidence="5">
    <location>
        <begin position="256"/>
        <end position="289"/>
    </location>
</feature>
<feature type="domain" description="O-antigen ligase-related" evidence="6">
    <location>
        <begin position="216"/>
        <end position="356"/>
    </location>
</feature>
<evidence type="ECO:0000256" key="1">
    <source>
        <dbReference type="ARBA" id="ARBA00004141"/>
    </source>
</evidence>
<organism evidence="7 8">
    <name type="scientific">Collimonas fungivorans (strain Ter331)</name>
    <dbReference type="NCBI Taxonomy" id="1005048"/>
    <lineage>
        <taxon>Bacteria</taxon>
        <taxon>Pseudomonadati</taxon>
        <taxon>Pseudomonadota</taxon>
        <taxon>Betaproteobacteria</taxon>
        <taxon>Burkholderiales</taxon>
        <taxon>Oxalobacteraceae</taxon>
        <taxon>Collimonas</taxon>
    </lineage>
</organism>
<dbReference type="KEGG" id="cfu:CFU_3795"/>
<dbReference type="STRING" id="1005048.CFU_3795"/>
<dbReference type="PANTHER" id="PTHR37422:SF13">
    <property type="entry name" value="LIPOPOLYSACCHARIDE BIOSYNTHESIS PROTEIN PA4999-RELATED"/>
    <property type="match status" value="1"/>
</dbReference>
<dbReference type="InterPro" id="IPR007016">
    <property type="entry name" value="O-antigen_ligase-rel_domated"/>
</dbReference>
<feature type="transmembrane region" description="Helical" evidence="5">
    <location>
        <begin position="50"/>
        <end position="70"/>
    </location>
</feature>
<proteinExistence type="predicted"/>
<name>G0AFW9_COLFT</name>
<feature type="transmembrane region" description="Helical" evidence="5">
    <location>
        <begin position="412"/>
        <end position="429"/>
    </location>
</feature>
<reference evidence="7 8" key="2">
    <citation type="journal article" date="2006" name="J. Microbiol. Methods">
        <title>Genomic flank-sequencing of plasposon insertion sites for rapid identification of functional genes.</title>
        <authorList>
            <person name="Leveau J.H."/>
            <person name="Gerards S."/>
            <person name="Fritsche K."/>
            <person name="Zondag G."/>
            <person name="van Veen J.A."/>
        </authorList>
    </citation>
    <scope>NUCLEOTIDE SEQUENCE [LARGE SCALE GENOMIC DNA]</scope>
    <source>
        <strain evidence="7 8">Ter331</strain>
    </source>
</reference>
<reference evidence="7 8" key="1">
    <citation type="journal article" date="2004" name="Environ. Microbiol.">
        <title>Phylogeny-function analysis of (meta)genomic libraries: screening for expression of ribosomal RNA genes by large-insert library fluorescent in situ hybridization (LIL-FISH).</title>
        <authorList>
            <person name="Leveau J.H."/>
            <person name="Gerards S."/>
            <person name="de Boer W."/>
            <person name="van Veen J.A."/>
        </authorList>
    </citation>
    <scope>NUCLEOTIDE SEQUENCE [LARGE SCALE GENOMIC DNA]</scope>
    <source>
        <strain evidence="7 8">Ter331</strain>
    </source>
</reference>
<feature type="transmembrane region" description="Helical" evidence="5">
    <location>
        <begin position="340"/>
        <end position="364"/>
    </location>
</feature>
<feature type="transmembrane region" description="Helical" evidence="5">
    <location>
        <begin position="82"/>
        <end position="102"/>
    </location>
</feature>
<reference evidence="7 8" key="4">
    <citation type="journal article" date="2010" name="Environ. Microbiol.">
        <title>The bacterial genus Collimonas: mycophagy, weathering and other adaptive solutions to life in oligotrophic soil environments.</title>
        <authorList>
            <person name="Leveau J.H."/>
            <person name="Uroz S."/>
            <person name="de Boer W."/>
        </authorList>
    </citation>
    <scope>NUCLEOTIDE SEQUENCE [LARGE SCALE GENOMIC DNA]</scope>
    <source>
        <strain evidence="7 8">Ter331</strain>
    </source>
</reference>
<dbReference type="eggNOG" id="COG3307">
    <property type="taxonomic scope" value="Bacteria"/>
</dbReference>
<dbReference type="PANTHER" id="PTHR37422">
    <property type="entry name" value="TEICHURONIC ACID BIOSYNTHESIS PROTEIN TUAE"/>
    <property type="match status" value="1"/>
</dbReference>
<gene>
    <name evidence="7" type="ordered locus">CFU_3795</name>
</gene>